<evidence type="ECO:0000256" key="1">
    <source>
        <dbReference type="SAM" id="MobiDB-lite"/>
    </source>
</evidence>
<keyword evidence="3" id="KW-1185">Reference proteome</keyword>
<evidence type="ECO:0000313" key="2">
    <source>
        <dbReference type="EMBL" id="GIX70934.1"/>
    </source>
</evidence>
<name>A0AAV4MJG1_CAEEX</name>
<reference evidence="2 3" key="1">
    <citation type="submission" date="2021-06" db="EMBL/GenBank/DDBJ databases">
        <title>Caerostris extrusa draft genome.</title>
        <authorList>
            <person name="Kono N."/>
            <person name="Arakawa K."/>
        </authorList>
    </citation>
    <scope>NUCLEOTIDE SEQUENCE [LARGE SCALE GENOMIC DNA]</scope>
</reference>
<comment type="caution">
    <text evidence="2">The sequence shown here is derived from an EMBL/GenBank/DDBJ whole genome shotgun (WGS) entry which is preliminary data.</text>
</comment>
<dbReference type="Proteomes" id="UP001054945">
    <property type="component" value="Unassembled WGS sequence"/>
</dbReference>
<protein>
    <submittedName>
        <fullName evidence="2">Uncharacterized protein</fullName>
    </submittedName>
</protein>
<evidence type="ECO:0000313" key="3">
    <source>
        <dbReference type="Proteomes" id="UP001054945"/>
    </source>
</evidence>
<proteinExistence type="predicted"/>
<dbReference type="EMBL" id="BPLR01019702">
    <property type="protein sequence ID" value="GIX70934.1"/>
    <property type="molecule type" value="Genomic_DNA"/>
</dbReference>
<feature type="compositionally biased region" description="Basic residues" evidence="1">
    <location>
        <begin position="55"/>
        <end position="64"/>
    </location>
</feature>
<dbReference type="AlphaFoldDB" id="A0AAV4MJG1"/>
<sequence>MGNNNYNFLKQTTQKEISDIHRCYSNSKSITSISSKKQLGRETKGADLRSLSKPLHSKKGKPSKQRGYTKEFPQKNFYPVKSDCWHPVPSSLAAHALPLLKD</sequence>
<feature type="region of interest" description="Disordered" evidence="1">
    <location>
        <begin position="34"/>
        <end position="71"/>
    </location>
</feature>
<accession>A0AAV4MJG1</accession>
<gene>
    <name evidence="2" type="ORF">CEXT_209141</name>
</gene>
<organism evidence="2 3">
    <name type="scientific">Caerostris extrusa</name>
    <name type="common">Bark spider</name>
    <name type="synonym">Caerostris bankana</name>
    <dbReference type="NCBI Taxonomy" id="172846"/>
    <lineage>
        <taxon>Eukaryota</taxon>
        <taxon>Metazoa</taxon>
        <taxon>Ecdysozoa</taxon>
        <taxon>Arthropoda</taxon>
        <taxon>Chelicerata</taxon>
        <taxon>Arachnida</taxon>
        <taxon>Araneae</taxon>
        <taxon>Araneomorphae</taxon>
        <taxon>Entelegynae</taxon>
        <taxon>Araneoidea</taxon>
        <taxon>Araneidae</taxon>
        <taxon>Caerostris</taxon>
    </lineage>
</organism>